<protein>
    <submittedName>
        <fullName evidence="2">Uncharacterized protein</fullName>
    </submittedName>
</protein>
<dbReference type="AlphaFoldDB" id="A0A9N9ZEU2"/>
<feature type="compositionally biased region" description="Pro residues" evidence="1">
    <location>
        <begin position="174"/>
        <end position="184"/>
    </location>
</feature>
<sequence length="409" mass="44300">MSLITVSSSPPRPQRPPRRRQKAPKRPTVQRPDVAAPAPRYGDCITLSPSSAMSSTPQPVVPEELSTPASTQQKGRAARFLGPSSLYRPRAKRAMGDDAEMPNAKRARPDLQVPTPTPLALQNQTVVSPDGEVILSPITARKRSRMPTSFGARRGNPAPPEPEAPAQSRRPIDTRPPPPAPAPVPEEQSPASPNPFQLPEEKGEVNRGRKDSQIQEWLKRVKTVKRVKRANTQLTPPTSVSSCSLDRATPAQPTIQPSPTCRVPAERPKKVEVVSISSDSSSEPPSEVMSEHHSVHSHVSASKSTSKKQGSEYESAHELLSTHEAAHVEDDIVETHEAAHVEDGNVETHEAAHVVLDNVDTHEVAHVEDGNVEETAKANGPKSGSPELNKDEGTTPRRRVALDILASIF</sequence>
<reference evidence="3" key="1">
    <citation type="submission" date="2019-06" db="EMBL/GenBank/DDBJ databases">
        <authorList>
            <person name="Broberg M."/>
        </authorList>
    </citation>
    <scope>NUCLEOTIDE SEQUENCE [LARGE SCALE GENOMIC DNA]</scope>
</reference>
<feature type="compositionally biased region" description="Polar residues" evidence="1">
    <location>
        <begin position="47"/>
        <end position="58"/>
    </location>
</feature>
<keyword evidence="3" id="KW-1185">Reference proteome</keyword>
<feature type="region of interest" description="Disordered" evidence="1">
    <location>
        <begin position="1"/>
        <end position="318"/>
    </location>
</feature>
<feature type="compositionally biased region" description="Polar residues" evidence="1">
    <location>
        <begin position="230"/>
        <end position="244"/>
    </location>
</feature>
<feature type="compositionally biased region" description="Basic and acidic residues" evidence="1">
    <location>
        <begin position="309"/>
        <end position="318"/>
    </location>
</feature>
<evidence type="ECO:0000256" key="1">
    <source>
        <dbReference type="SAM" id="MobiDB-lite"/>
    </source>
</evidence>
<gene>
    <name evidence="2" type="ORF">CSOL1703_00016906</name>
</gene>
<dbReference type="EMBL" id="CABFOC020000053">
    <property type="protein sequence ID" value="CAH0055005.1"/>
    <property type="molecule type" value="Genomic_DNA"/>
</dbReference>
<proteinExistence type="predicted"/>
<feature type="region of interest" description="Disordered" evidence="1">
    <location>
        <begin position="366"/>
        <end position="397"/>
    </location>
</feature>
<accession>A0A9N9ZEU2</accession>
<comment type="caution">
    <text evidence="2">The sequence shown here is derived from an EMBL/GenBank/DDBJ whole genome shotgun (WGS) entry which is preliminary data.</text>
</comment>
<dbReference type="Proteomes" id="UP000775872">
    <property type="component" value="Unassembled WGS sequence"/>
</dbReference>
<organism evidence="2 3">
    <name type="scientific">Clonostachys solani</name>
    <dbReference type="NCBI Taxonomy" id="160281"/>
    <lineage>
        <taxon>Eukaryota</taxon>
        <taxon>Fungi</taxon>
        <taxon>Dikarya</taxon>
        <taxon>Ascomycota</taxon>
        <taxon>Pezizomycotina</taxon>
        <taxon>Sordariomycetes</taxon>
        <taxon>Hypocreomycetidae</taxon>
        <taxon>Hypocreales</taxon>
        <taxon>Bionectriaceae</taxon>
        <taxon>Clonostachys</taxon>
    </lineage>
</organism>
<feature type="compositionally biased region" description="Basic and acidic residues" evidence="1">
    <location>
        <begin position="199"/>
        <end position="219"/>
    </location>
</feature>
<feature type="compositionally biased region" description="Basic residues" evidence="1">
    <location>
        <begin position="220"/>
        <end position="229"/>
    </location>
</feature>
<name>A0A9N9ZEU2_9HYPO</name>
<dbReference type="OrthoDB" id="5153529at2759"/>
<evidence type="ECO:0000313" key="3">
    <source>
        <dbReference type="Proteomes" id="UP000775872"/>
    </source>
</evidence>
<evidence type="ECO:0000313" key="2">
    <source>
        <dbReference type="EMBL" id="CAH0055005.1"/>
    </source>
</evidence>
<feature type="compositionally biased region" description="Low complexity" evidence="1">
    <location>
        <begin position="297"/>
        <end position="308"/>
    </location>
</feature>
<feature type="compositionally biased region" description="Basic residues" evidence="1">
    <location>
        <begin position="15"/>
        <end position="25"/>
    </location>
</feature>
<feature type="compositionally biased region" description="Low complexity" evidence="1">
    <location>
        <begin position="273"/>
        <end position="288"/>
    </location>
</feature>
<reference evidence="2 3" key="2">
    <citation type="submission" date="2021-10" db="EMBL/GenBank/DDBJ databases">
        <authorList>
            <person name="Piombo E."/>
        </authorList>
    </citation>
    <scope>NUCLEOTIDE SEQUENCE [LARGE SCALE GENOMIC DNA]</scope>
</reference>